<dbReference type="Proteomes" id="UP001233999">
    <property type="component" value="Unassembled WGS sequence"/>
</dbReference>
<keyword evidence="7" id="KW-0472">Membrane</keyword>
<proteinExistence type="inferred from homology"/>
<evidence type="ECO:0000259" key="8">
    <source>
        <dbReference type="Pfam" id="PF01103"/>
    </source>
</evidence>
<dbReference type="PANTHER" id="PTHR12815">
    <property type="entry name" value="SORTING AND ASSEMBLY MACHINERY SAMM50 PROTEIN FAMILY MEMBER"/>
    <property type="match status" value="1"/>
</dbReference>
<dbReference type="GO" id="GO:0033108">
    <property type="term" value="P:mitochondrial respiratory chain complex assembly"/>
    <property type="evidence" value="ECO:0007669"/>
    <property type="project" value="TreeGrafter"/>
</dbReference>
<accession>A0AAD7ZTV9</accession>
<name>A0AAD7ZTV9_DIPPU</name>
<gene>
    <name evidence="9" type="ORF">L9F63_028382</name>
</gene>
<feature type="domain" description="Bacterial surface antigen (D15)" evidence="8">
    <location>
        <begin position="125"/>
        <end position="441"/>
    </location>
</feature>
<dbReference type="PANTHER" id="PTHR12815:SF18">
    <property type="entry name" value="SORTING AND ASSEMBLY MACHINERY COMPONENT 50 HOMOLOG"/>
    <property type="match status" value="1"/>
</dbReference>
<dbReference type="InterPro" id="IPR000184">
    <property type="entry name" value="Bac_surfAg_D15"/>
</dbReference>
<feature type="non-terminal residue" evidence="9">
    <location>
        <position position="1"/>
    </location>
</feature>
<evidence type="ECO:0000256" key="1">
    <source>
        <dbReference type="ARBA" id="ARBA00004374"/>
    </source>
</evidence>
<evidence type="ECO:0000256" key="5">
    <source>
        <dbReference type="ARBA" id="ARBA00022787"/>
    </source>
</evidence>
<reference evidence="9" key="2">
    <citation type="submission" date="2023-05" db="EMBL/GenBank/DDBJ databases">
        <authorList>
            <person name="Fouks B."/>
        </authorList>
    </citation>
    <scope>NUCLEOTIDE SEQUENCE</scope>
    <source>
        <strain evidence="9">Stay&amp;Tobe</strain>
        <tissue evidence="9">Testes</tissue>
    </source>
</reference>
<dbReference type="InterPro" id="IPR039910">
    <property type="entry name" value="D15-like"/>
</dbReference>
<keyword evidence="3" id="KW-1134">Transmembrane beta strand</keyword>
<keyword evidence="4" id="KW-0812">Transmembrane</keyword>
<dbReference type="GO" id="GO:0045040">
    <property type="term" value="P:protein insertion into mitochondrial outer membrane"/>
    <property type="evidence" value="ECO:0007669"/>
    <property type="project" value="TreeGrafter"/>
</dbReference>
<keyword evidence="5" id="KW-1000">Mitochondrion outer membrane</keyword>
<evidence type="ECO:0000313" key="9">
    <source>
        <dbReference type="EMBL" id="KAJ9586575.1"/>
    </source>
</evidence>
<reference evidence="9" key="1">
    <citation type="journal article" date="2023" name="IScience">
        <title>Live-bearing cockroach genome reveals convergent evolutionary mechanisms linked to viviparity in insects and beyond.</title>
        <authorList>
            <person name="Fouks B."/>
            <person name="Harrison M.C."/>
            <person name="Mikhailova A.A."/>
            <person name="Marchal E."/>
            <person name="English S."/>
            <person name="Carruthers M."/>
            <person name="Jennings E.C."/>
            <person name="Chiamaka E.L."/>
            <person name="Frigard R.A."/>
            <person name="Pippel M."/>
            <person name="Attardo G.M."/>
            <person name="Benoit J.B."/>
            <person name="Bornberg-Bauer E."/>
            <person name="Tobe S.S."/>
        </authorList>
    </citation>
    <scope>NUCLEOTIDE SEQUENCE</scope>
    <source>
        <strain evidence="9">Stay&amp;Tobe</strain>
    </source>
</reference>
<dbReference type="EMBL" id="JASPKZ010006969">
    <property type="protein sequence ID" value="KAJ9586575.1"/>
    <property type="molecule type" value="Genomic_DNA"/>
</dbReference>
<organism evidence="9 10">
    <name type="scientific">Diploptera punctata</name>
    <name type="common">Pacific beetle cockroach</name>
    <dbReference type="NCBI Taxonomy" id="6984"/>
    <lineage>
        <taxon>Eukaryota</taxon>
        <taxon>Metazoa</taxon>
        <taxon>Ecdysozoa</taxon>
        <taxon>Arthropoda</taxon>
        <taxon>Hexapoda</taxon>
        <taxon>Insecta</taxon>
        <taxon>Pterygota</taxon>
        <taxon>Neoptera</taxon>
        <taxon>Polyneoptera</taxon>
        <taxon>Dictyoptera</taxon>
        <taxon>Blattodea</taxon>
        <taxon>Blaberoidea</taxon>
        <taxon>Blaberidae</taxon>
        <taxon>Diplopterinae</taxon>
        <taxon>Diploptera</taxon>
    </lineage>
</organism>
<dbReference type="FunFam" id="2.40.160.50:FF:000002">
    <property type="entry name" value="sorting and assembly machinery component 50 homolog"/>
    <property type="match status" value="1"/>
</dbReference>
<dbReference type="GO" id="GO:0005741">
    <property type="term" value="C:mitochondrial outer membrane"/>
    <property type="evidence" value="ECO:0007669"/>
    <property type="project" value="UniProtKB-SubCell"/>
</dbReference>
<dbReference type="AlphaFoldDB" id="A0AAD7ZTV9"/>
<dbReference type="Gene3D" id="2.40.160.50">
    <property type="entry name" value="membrane protein fhac: a member of the omp85/tpsb transporter family"/>
    <property type="match status" value="1"/>
</dbReference>
<protein>
    <recommendedName>
        <fullName evidence="8">Bacterial surface antigen (D15) domain-containing protein</fullName>
    </recommendedName>
</protein>
<keyword evidence="10" id="KW-1185">Reference proteome</keyword>
<comment type="caution">
    <text evidence="9">The sequence shown here is derived from an EMBL/GenBank/DDBJ whole genome shotgun (WGS) entry which is preliminary data.</text>
</comment>
<dbReference type="Pfam" id="PF01103">
    <property type="entry name" value="Omp85"/>
    <property type="match status" value="1"/>
</dbReference>
<evidence type="ECO:0000256" key="6">
    <source>
        <dbReference type="ARBA" id="ARBA00023128"/>
    </source>
</evidence>
<evidence type="ECO:0000256" key="7">
    <source>
        <dbReference type="ARBA" id="ARBA00023136"/>
    </source>
</evidence>
<evidence type="ECO:0000256" key="2">
    <source>
        <dbReference type="ARBA" id="ARBA00010913"/>
    </source>
</evidence>
<evidence type="ECO:0000256" key="3">
    <source>
        <dbReference type="ARBA" id="ARBA00022452"/>
    </source>
</evidence>
<evidence type="ECO:0000313" key="10">
    <source>
        <dbReference type="Proteomes" id="UP001233999"/>
    </source>
</evidence>
<comment type="similarity">
    <text evidence="2">Belongs to the SAM50/omp85 family.</text>
</comment>
<sequence>AVSVKENYPCNGAHGQAGEYKQLNVDGVKHRTRVDKICVDGLNRTKDDIIIDAVKELFKAGKLDSLGCFRNIGIHINTSSGPDATPDGLVVTFHVKELKRITGGVSTTIGNNNEGSLLFAMSMPNLFGRGEKVKAEYNYGSKKTVAFNMSLTKPLQGQRNPVHSCTLFQTGSEWPWSGYKQIERGLLLDLSFNSLPLFRHNLQWEGLWRDLSCLSRTSAFQVREQTGPTLKSSLRHVLTVDQRDKPIFPTCGYLFKLTQEVAGLGGNIGFLKNELKLQHNITVFPDVVLQTSLYGGILMPISKNLNVNICDQFFLGGPLSVRGFHTRGVGPHSDGNSLGGNAYWAGGLHLFTPLPFNPGKGGLGDYFRTHIFVNAGSLNEVELGELKTSLLSRTTRLAYGIGLAVRLGQMARIELNYCIPAHYRKGDQTNAGVQFGIGFEFL</sequence>
<comment type="subcellular location">
    <subcellularLocation>
        <location evidence="1">Mitochondrion outer membrane</location>
        <topology evidence="1">Multi-pass membrane protein</topology>
    </subcellularLocation>
</comment>
<keyword evidence="6" id="KW-0496">Mitochondrion</keyword>
<evidence type="ECO:0000256" key="4">
    <source>
        <dbReference type="ARBA" id="ARBA00022692"/>
    </source>
</evidence>